<feature type="region of interest" description="Disordered" evidence="2">
    <location>
        <begin position="1086"/>
        <end position="1106"/>
    </location>
</feature>
<evidence type="ECO:0000259" key="4">
    <source>
        <dbReference type="Pfam" id="PF06722"/>
    </source>
</evidence>
<dbReference type="PANTHER" id="PTHR48050">
    <property type="entry name" value="STEROL 3-BETA-GLUCOSYLTRANSFERASE"/>
    <property type="match status" value="1"/>
</dbReference>
<dbReference type="Gene3D" id="3.40.50.2000">
    <property type="entry name" value="Glycogen Phosphorylase B"/>
    <property type="match status" value="2"/>
</dbReference>
<accession>A0A2H1G4L7</accession>
<dbReference type="AlphaFoldDB" id="A0A2H1G4L7"/>
<dbReference type="GO" id="GO:0005975">
    <property type="term" value="P:carbohydrate metabolic process"/>
    <property type="evidence" value="ECO:0007669"/>
    <property type="project" value="InterPro"/>
</dbReference>
<feature type="domain" description="Glycosyltransferase family 28 N-terminal" evidence="3">
    <location>
        <begin position="138"/>
        <end position="305"/>
    </location>
</feature>
<feature type="compositionally biased region" description="Basic and acidic residues" evidence="2">
    <location>
        <begin position="1048"/>
        <end position="1061"/>
    </location>
</feature>
<dbReference type="FunFam" id="3.40.50.2000:FF:000100">
    <property type="entry name" value="Glycosyltransferase family 1 protein"/>
    <property type="match status" value="1"/>
</dbReference>
<dbReference type="Proteomes" id="UP000245764">
    <property type="component" value="Chromosome 3"/>
</dbReference>
<evidence type="ECO:0000256" key="1">
    <source>
        <dbReference type="ARBA" id="ARBA00022679"/>
    </source>
</evidence>
<dbReference type="FunFam" id="3.40.50.2000:FF:000009">
    <property type="entry name" value="Sterol 3-beta-glucosyltransferase UGT80A2"/>
    <property type="match status" value="1"/>
</dbReference>
<dbReference type="Pfam" id="PF03033">
    <property type="entry name" value="Glyco_transf_28"/>
    <property type="match status" value="1"/>
</dbReference>
<dbReference type="CDD" id="cd03784">
    <property type="entry name" value="GT1_Gtf-like"/>
    <property type="match status" value="1"/>
</dbReference>
<dbReference type="PANTHER" id="PTHR48050:SF13">
    <property type="entry name" value="STEROL 3-BETA-GLUCOSYLTRANSFERASE UGT80A2"/>
    <property type="match status" value="1"/>
</dbReference>
<evidence type="ECO:0000256" key="2">
    <source>
        <dbReference type="SAM" id="MobiDB-lite"/>
    </source>
</evidence>
<dbReference type="InterPro" id="IPR003903">
    <property type="entry name" value="UIM_dom"/>
</dbReference>
<evidence type="ECO:0000259" key="3">
    <source>
        <dbReference type="Pfam" id="PF03033"/>
    </source>
</evidence>
<gene>
    <name evidence="5" type="ORF">ZT1E4_G3881</name>
</gene>
<sequence length="1117" mass="120808">MTHHDEDPSMEQHSTSQQARAATAVHTAVQSTNAANHPILLQETDLATPDSTDELAPPAYGNIFGEPGNEGEDPGITGRIADDGRVNIRINQRSRHLSQIFNPALHEQFRKAEDSTLVTQHPPLEDQERIPNPPILNVVIQVVGSRGDVQPFIALGKVLKEKYGHRVRLATHPCFRTFVVENGLEFFSIGGDPSRLMAFMAENPRLVPGFRSIMNGDIKKRRKDVSEYIQGCWRSCFEAGDGMQDDEAATCADNKPPFEPDTRPFVADAIIANPPSFAHIHCAEKLGIPLHIMFTMPYSPTRAFPHPLANIQSSNADPQMTNFISYAMIELLSWQALGDIINRFRRKCLNLDPISSMWGPGMLERLKVPHTYCWSPALIPKPRDWGEHIDLAGFYFLDLAAEYTPSRELQAFLDAGPRPVYIGFGSIVLDNPDAMTQLIFETARLTGQRILLSKGWGGIGSDTVPANIFMLDNVPHDWLFQHVSCVVHHGGAGTTAAGIAAGRPTVVIPFFGDQPFWGAMLARAGAGPDPIPHKTLTPAILASAITFCLQPSTLARAKDLADKIGAERGAEQGADSFHQHLNVDSLRCALSPSRAAVWEWRPSKQRAKVPKAPKVRLSASQLLLRGREWYTDEGPLDPISGGFVAATRAFGGMAVGLAGVPGETWKVLRGGRRREASTGNGRTGSEVSSLLMEEEGKSSSTTAGSAQSQTGASSESHTAGEASSSARSDAHSPSSHTTSSRIRNRVEPNPNKHKDRLRPSGPHTSAGAGKFLRALAQSPTNLSLSLTRGTHNLPKLWHDTTVRPQERVTSLSTGLVAGGREFGYGWYDGLTGLVTHPLKGVRREGVGGFAKGVGKGAAGFVVKPLAGALGVLGYTLKGVGEEVRGLVGGGRLGEWIAAGRMGMGYEEWLRSGEEEREEVVKRWEGMRGGGGKEDWKGKSHLLSRNATGQSGGEVVTPAQSLYSAEDLSANASTAEPVAHSRTGATREASWTPPHAAKDVPPPETFARHSSDSSQPGSILDTSSLNSFTNDPPPAENLQSFHDVPAHGSSREYPREKTAQDKTEEEIVMEYVRKQSLLEEAHRQGRVGGVQAAASSSRVGGWDEDEDLRRALELSLRG</sequence>
<feature type="compositionally biased region" description="Polar residues" evidence="2">
    <location>
        <begin position="1011"/>
        <end position="1029"/>
    </location>
</feature>
<feature type="region of interest" description="Disordered" evidence="2">
    <location>
        <begin position="669"/>
        <end position="767"/>
    </location>
</feature>
<keyword evidence="1" id="KW-0808">Transferase</keyword>
<feature type="compositionally biased region" description="Low complexity" evidence="2">
    <location>
        <begin position="698"/>
        <end position="735"/>
    </location>
</feature>
<evidence type="ECO:0000313" key="5">
    <source>
        <dbReference type="EMBL" id="SMR48491.1"/>
    </source>
</evidence>
<name>A0A2H1G4L7_ZYMTR</name>
<reference evidence="6" key="1">
    <citation type="submission" date="2017-05" db="EMBL/GenBank/DDBJ databases">
        <authorList>
            <person name="Song R."/>
            <person name="Chenine A.L."/>
            <person name="Ruprecht R.M."/>
        </authorList>
    </citation>
    <scope>NUCLEOTIDE SEQUENCE [LARGE SCALE GENOMIC DNA]</scope>
</reference>
<proteinExistence type="predicted"/>
<feature type="compositionally biased region" description="Basic and acidic residues" evidence="2">
    <location>
        <begin position="923"/>
        <end position="937"/>
    </location>
</feature>
<dbReference type="SUPFAM" id="SSF53756">
    <property type="entry name" value="UDP-Glycosyltransferase/glycogen phosphorylase"/>
    <property type="match status" value="1"/>
</dbReference>
<dbReference type="EMBL" id="LT854255">
    <property type="protein sequence ID" value="SMR48491.1"/>
    <property type="molecule type" value="Genomic_DNA"/>
</dbReference>
<feature type="region of interest" description="Disordered" evidence="2">
    <location>
        <begin position="972"/>
        <end position="1064"/>
    </location>
</feature>
<dbReference type="InterPro" id="IPR010610">
    <property type="entry name" value="EryCIII-like_C"/>
</dbReference>
<organism evidence="5 6">
    <name type="scientific">Zymoseptoria tritici ST99CH_1E4</name>
    <dbReference type="NCBI Taxonomy" id="1276532"/>
    <lineage>
        <taxon>Eukaryota</taxon>
        <taxon>Fungi</taxon>
        <taxon>Dikarya</taxon>
        <taxon>Ascomycota</taxon>
        <taxon>Pezizomycotina</taxon>
        <taxon>Dothideomycetes</taxon>
        <taxon>Dothideomycetidae</taxon>
        <taxon>Mycosphaerellales</taxon>
        <taxon>Mycosphaerellaceae</taxon>
        <taxon>Zymoseptoria</taxon>
    </lineage>
</organism>
<dbReference type="GO" id="GO:0016906">
    <property type="term" value="F:sterol 3-beta-glucosyltransferase activity"/>
    <property type="evidence" value="ECO:0007669"/>
    <property type="project" value="UniProtKB-ARBA"/>
</dbReference>
<evidence type="ECO:0000313" key="6">
    <source>
        <dbReference type="Proteomes" id="UP000245764"/>
    </source>
</evidence>
<dbReference type="InterPro" id="IPR002213">
    <property type="entry name" value="UDP_glucos_trans"/>
</dbReference>
<dbReference type="InterPro" id="IPR050426">
    <property type="entry name" value="Glycosyltransferase_28"/>
</dbReference>
<dbReference type="PROSITE" id="PS50330">
    <property type="entry name" value="UIM"/>
    <property type="match status" value="1"/>
</dbReference>
<feature type="domain" description="Erythromycin biosynthesis protein CIII-like C-terminal" evidence="4">
    <location>
        <begin position="462"/>
        <end position="563"/>
    </location>
</feature>
<protein>
    <submittedName>
        <fullName evidence="5">Uncharacterized protein</fullName>
    </submittedName>
</protein>
<feature type="region of interest" description="Disordered" evidence="2">
    <location>
        <begin position="1"/>
        <end position="29"/>
    </location>
</feature>
<dbReference type="Pfam" id="PF06722">
    <property type="entry name" value="EryCIII-like_C"/>
    <property type="match status" value="1"/>
</dbReference>
<dbReference type="InterPro" id="IPR004276">
    <property type="entry name" value="GlycoTrans_28_N"/>
</dbReference>
<feature type="compositionally biased region" description="Polar residues" evidence="2">
    <location>
        <begin position="11"/>
        <end position="20"/>
    </location>
</feature>
<feature type="compositionally biased region" description="Polar residues" evidence="2">
    <location>
        <begin position="677"/>
        <end position="688"/>
    </location>
</feature>
<feature type="region of interest" description="Disordered" evidence="2">
    <location>
        <begin position="923"/>
        <end position="954"/>
    </location>
</feature>